<name>F8IH10_ALIAT</name>
<dbReference type="PATRIC" id="fig|1048834.4.peg.2329"/>
<dbReference type="SUPFAM" id="SSF56300">
    <property type="entry name" value="Metallo-dependent phosphatases"/>
    <property type="match status" value="1"/>
</dbReference>
<dbReference type="Gene3D" id="3.60.21.10">
    <property type="match status" value="1"/>
</dbReference>
<dbReference type="Pfam" id="PF00149">
    <property type="entry name" value="Metallophos"/>
    <property type="match status" value="1"/>
</dbReference>
<dbReference type="PANTHER" id="PTHR42850:SF4">
    <property type="entry name" value="ZINC-DEPENDENT ENDOPOLYPHOSPHATASE"/>
    <property type="match status" value="1"/>
</dbReference>
<dbReference type="EMBL" id="CP002902">
    <property type="protein sequence ID" value="AEJ44364.1"/>
    <property type="molecule type" value="Genomic_DNA"/>
</dbReference>
<dbReference type="STRING" id="1048834.TC41_2465"/>
<accession>F8IH10</accession>
<dbReference type="GO" id="GO:0005737">
    <property type="term" value="C:cytoplasm"/>
    <property type="evidence" value="ECO:0007669"/>
    <property type="project" value="TreeGrafter"/>
</dbReference>
<sequence length="237" mass="27252">MFAELLERIDYRPETHVIVSVGDLVNRGENSPAVVHWFEKNGYAVRGNHEDMWMNFWAEHGLPYDESGELNPKWDSPTRTCAFWENGQMATLCQFRFGQFPAQEWLEYLASLPHAIVIGDYLIVHAGVDPNRPFEEQDIDTLTWVTRGFVDYPGEIPTVARMGKRLVVGHCETFLFGRIGEPVIRPDRVHIDLGTANEIGLAAFCLNDERVVIVDSPKREWQVPKIRAYLQEARVPW</sequence>
<dbReference type="InterPro" id="IPR029052">
    <property type="entry name" value="Metallo-depent_PP-like"/>
</dbReference>
<evidence type="ECO:0000313" key="2">
    <source>
        <dbReference type="EMBL" id="AEJ44364.1"/>
    </source>
</evidence>
<dbReference type="GO" id="GO:0016791">
    <property type="term" value="F:phosphatase activity"/>
    <property type="evidence" value="ECO:0007669"/>
    <property type="project" value="TreeGrafter"/>
</dbReference>
<feature type="domain" description="Calcineurin-like phosphoesterase" evidence="1">
    <location>
        <begin position="2"/>
        <end position="148"/>
    </location>
</feature>
<evidence type="ECO:0000259" key="1">
    <source>
        <dbReference type="Pfam" id="PF00149"/>
    </source>
</evidence>
<proteinExistence type="predicted"/>
<dbReference type="OrthoDB" id="384253at2"/>
<dbReference type="AlphaFoldDB" id="F8IH10"/>
<dbReference type="InterPro" id="IPR004843">
    <property type="entry name" value="Calcineurin-like_PHP"/>
</dbReference>
<protein>
    <submittedName>
        <fullName evidence="2">Metallophosphoesterase</fullName>
    </submittedName>
</protein>
<dbReference type="PANTHER" id="PTHR42850">
    <property type="entry name" value="METALLOPHOSPHOESTERASE"/>
    <property type="match status" value="1"/>
</dbReference>
<dbReference type="KEGG" id="aad:TC41_2465"/>
<dbReference type="Proteomes" id="UP000000292">
    <property type="component" value="Chromosome"/>
</dbReference>
<dbReference type="HOGENOM" id="CLU_023125_4_0_9"/>
<gene>
    <name evidence="2" type="primary">pphA</name>
    <name evidence="2" type="ordered locus">TC41_2465</name>
</gene>
<organism evidence="2 3">
    <name type="scientific">Alicyclobacillus acidocaldarius (strain Tc-4-1)</name>
    <name type="common">Bacillus acidocaldarius</name>
    <dbReference type="NCBI Taxonomy" id="1048834"/>
    <lineage>
        <taxon>Bacteria</taxon>
        <taxon>Bacillati</taxon>
        <taxon>Bacillota</taxon>
        <taxon>Bacilli</taxon>
        <taxon>Bacillales</taxon>
        <taxon>Alicyclobacillaceae</taxon>
        <taxon>Alicyclobacillus</taxon>
    </lineage>
</organism>
<dbReference type="InterPro" id="IPR050126">
    <property type="entry name" value="Ap4A_hydrolase"/>
</dbReference>
<reference evidence="2 3" key="1">
    <citation type="journal article" date="2011" name="J. Bacteriol.">
        <title>Complete Genome Sequence of Alicyclobacillus acidocaldarius Strain Tc-4-1.</title>
        <authorList>
            <person name="Chen Y."/>
            <person name="He Y."/>
            <person name="Zhang B."/>
            <person name="Yang J."/>
            <person name="Li W."/>
            <person name="Dong Z."/>
            <person name="Hu S."/>
        </authorList>
    </citation>
    <scope>NUCLEOTIDE SEQUENCE [LARGE SCALE GENOMIC DNA]</scope>
    <source>
        <strain evidence="2 3">Tc-4-1</strain>
    </source>
</reference>
<evidence type="ECO:0000313" key="3">
    <source>
        <dbReference type="Proteomes" id="UP000000292"/>
    </source>
</evidence>
<dbReference type="eggNOG" id="COG0639">
    <property type="taxonomic scope" value="Bacteria"/>
</dbReference>
<reference evidence="3" key="2">
    <citation type="submission" date="2011-06" db="EMBL/GenBank/DDBJ databases">
        <title>The complete genome sequence of Alicyclobacillus acidocaldarius sp. Tc-4-1.</title>
        <authorList>
            <person name="Chen Y."/>
            <person name="He Y."/>
            <person name="Dong Z."/>
            <person name="Hu S."/>
        </authorList>
    </citation>
    <scope>NUCLEOTIDE SEQUENCE [LARGE SCALE GENOMIC DNA]</scope>
    <source>
        <strain evidence="3">Tc-4-1</strain>
    </source>
</reference>